<evidence type="ECO:0000313" key="2">
    <source>
        <dbReference type="Proteomes" id="UP000019148"/>
    </source>
</evidence>
<dbReference type="AlphaFoldDB" id="W6TZG3"/>
<sequence length="44" mass="5319">MFFLFRLLKEIGFRKKMYSSVISEKKVIEDAIVAKTYFFSKYES</sequence>
<name>W6TZG3_9SPIR</name>
<accession>W6TZG3</accession>
<keyword evidence="1" id="KW-0808">Transferase</keyword>
<reference evidence="1 2" key="1">
    <citation type="submission" date="2013-12" db="EMBL/GenBank/DDBJ databases">
        <title>Comparative genomics of relapsing fever spirochetes.</title>
        <authorList>
            <person name="Schwan T.G."/>
            <person name="Raffel S.J."/>
            <person name="Porcella S.F."/>
        </authorList>
    </citation>
    <scope>NUCLEOTIDE SEQUENCE [LARGE SCALE GENOMIC DNA]</scope>
    <source>
        <strain evidence="1 2">CR2A</strain>
    </source>
</reference>
<proteinExistence type="predicted"/>
<dbReference type="PATRIC" id="fig|1432657.3.peg.494"/>
<dbReference type="GO" id="GO:0016301">
    <property type="term" value="F:kinase activity"/>
    <property type="evidence" value="ECO:0007669"/>
    <property type="project" value="UniProtKB-KW"/>
</dbReference>
<protein>
    <submittedName>
        <fullName evidence="1">Sensory transduction protein kinase</fullName>
        <ecNumber evidence="1">2.7.3.-</ecNumber>
    </submittedName>
</protein>
<gene>
    <name evidence="1" type="ORF">BDCR2A_00499</name>
</gene>
<comment type="caution">
    <text evidence="1">The sequence shown here is derived from an EMBL/GenBank/DDBJ whole genome shotgun (WGS) entry which is preliminary data.</text>
</comment>
<keyword evidence="1" id="KW-0418">Kinase</keyword>
<dbReference type="Proteomes" id="UP000019148">
    <property type="component" value="Unassembled WGS sequence"/>
</dbReference>
<dbReference type="EC" id="2.7.3.-" evidence="1"/>
<evidence type="ECO:0000313" key="1">
    <source>
        <dbReference type="EMBL" id="ETZ18526.1"/>
    </source>
</evidence>
<organism evidence="1 2">
    <name type="scientific">Borrelia duttonii CR2A</name>
    <dbReference type="NCBI Taxonomy" id="1432657"/>
    <lineage>
        <taxon>Bacteria</taxon>
        <taxon>Pseudomonadati</taxon>
        <taxon>Spirochaetota</taxon>
        <taxon>Spirochaetia</taxon>
        <taxon>Spirochaetales</taxon>
        <taxon>Borreliaceae</taxon>
        <taxon>Borrelia</taxon>
    </lineage>
</organism>
<dbReference type="EMBL" id="AZIT01000001">
    <property type="protein sequence ID" value="ETZ18526.1"/>
    <property type="molecule type" value="Genomic_DNA"/>
</dbReference>